<dbReference type="Proteomes" id="UP001151760">
    <property type="component" value="Unassembled WGS sequence"/>
</dbReference>
<sequence length="376" mass="41663">MVDELAKHGSSMAAEVILMSSVSRSSESGVYHLTGWRDVYLMLWKMGWRDECFLGSVGEGKYYGGVGGAEGSAATAVRTSKEVHGALSEASTGTGGVTSQRWRLTTETCDTVTHQVIYFALVVESLGGCRGVRGDGEVGGALVSSPIRAALAESGTCGEIDLVRISQISHEKSQKLDKNEHENGKSTQEPYIKMKEIDWKKVKITDEVMEYVIPKYGKTNWLLNDSYSQIILEDIYNTFYKDEAELAKEGKVKADGIWKGTKKASVDLVDSLDLQNSIKNLSKDFNTFVKAKETKEAKEEEVVEVPSDEKDSSDEAFFGDEIWSCLIMLNIHSTMLRLGCLRRDPLLPLPQDQELSLLLQDPELSLHPLLMHNLLL</sequence>
<reference evidence="1" key="1">
    <citation type="journal article" date="2022" name="Int. J. Mol. Sci.">
        <title>Draft Genome of Tanacetum Coccineum: Genomic Comparison of Closely Related Tanacetum-Family Plants.</title>
        <authorList>
            <person name="Yamashiro T."/>
            <person name="Shiraishi A."/>
            <person name="Nakayama K."/>
            <person name="Satake H."/>
        </authorList>
    </citation>
    <scope>NUCLEOTIDE SEQUENCE</scope>
</reference>
<organism evidence="1 2">
    <name type="scientific">Tanacetum coccineum</name>
    <dbReference type="NCBI Taxonomy" id="301880"/>
    <lineage>
        <taxon>Eukaryota</taxon>
        <taxon>Viridiplantae</taxon>
        <taxon>Streptophyta</taxon>
        <taxon>Embryophyta</taxon>
        <taxon>Tracheophyta</taxon>
        <taxon>Spermatophyta</taxon>
        <taxon>Magnoliopsida</taxon>
        <taxon>eudicotyledons</taxon>
        <taxon>Gunneridae</taxon>
        <taxon>Pentapetalae</taxon>
        <taxon>asterids</taxon>
        <taxon>campanulids</taxon>
        <taxon>Asterales</taxon>
        <taxon>Asteraceae</taxon>
        <taxon>Asteroideae</taxon>
        <taxon>Anthemideae</taxon>
        <taxon>Anthemidinae</taxon>
        <taxon>Tanacetum</taxon>
    </lineage>
</organism>
<reference evidence="1" key="2">
    <citation type="submission" date="2022-01" db="EMBL/GenBank/DDBJ databases">
        <authorList>
            <person name="Yamashiro T."/>
            <person name="Shiraishi A."/>
            <person name="Satake H."/>
            <person name="Nakayama K."/>
        </authorList>
    </citation>
    <scope>NUCLEOTIDE SEQUENCE</scope>
</reference>
<name>A0ABQ4YUC2_9ASTR</name>
<dbReference type="EMBL" id="BQNB010010727">
    <property type="protein sequence ID" value="GJS81152.1"/>
    <property type="molecule type" value="Genomic_DNA"/>
</dbReference>
<keyword evidence="2" id="KW-1185">Reference proteome</keyword>
<protein>
    <submittedName>
        <fullName evidence="1">Uncharacterized protein</fullName>
    </submittedName>
</protein>
<gene>
    <name evidence="1" type="ORF">Tco_0747693</name>
</gene>
<evidence type="ECO:0000313" key="2">
    <source>
        <dbReference type="Proteomes" id="UP001151760"/>
    </source>
</evidence>
<comment type="caution">
    <text evidence="1">The sequence shown here is derived from an EMBL/GenBank/DDBJ whole genome shotgun (WGS) entry which is preliminary data.</text>
</comment>
<evidence type="ECO:0000313" key="1">
    <source>
        <dbReference type="EMBL" id="GJS81152.1"/>
    </source>
</evidence>
<accession>A0ABQ4YUC2</accession>
<proteinExistence type="predicted"/>